<evidence type="ECO:0000256" key="1">
    <source>
        <dbReference type="ARBA" id="ARBA00023015"/>
    </source>
</evidence>
<evidence type="ECO:0000256" key="2">
    <source>
        <dbReference type="ARBA" id="ARBA00023125"/>
    </source>
</evidence>
<evidence type="ECO:0000313" key="5">
    <source>
        <dbReference type="EMBL" id="GAL37653.1"/>
    </source>
</evidence>
<proteinExistence type="predicted"/>
<protein>
    <submittedName>
        <fullName evidence="5">Transcriptional regulator AraC family</fullName>
    </submittedName>
</protein>
<dbReference type="InterPro" id="IPR009057">
    <property type="entry name" value="Homeodomain-like_sf"/>
</dbReference>
<dbReference type="SUPFAM" id="SSF51182">
    <property type="entry name" value="RmlC-like cupins"/>
    <property type="match status" value="1"/>
</dbReference>
<dbReference type="OrthoDB" id="5949386at2"/>
<dbReference type="SUPFAM" id="SSF46689">
    <property type="entry name" value="Homeodomain-like"/>
    <property type="match status" value="1"/>
</dbReference>
<reference evidence="5 6" key="1">
    <citation type="submission" date="2014-09" db="EMBL/GenBank/DDBJ databases">
        <title>Vibrio maritimus JCM 19240. (C210) whole genome shotgun sequence.</title>
        <authorList>
            <person name="Sawabe T."/>
            <person name="Meirelles P."/>
            <person name="Nakanishi M."/>
            <person name="Sayaka M."/>
            <person name="Hattori M."/>
            <person name="Ohkuma M."/>
        </authorList>
    </citation>
    <scope>NUCLEOTIDE SEQUENCE [LARGE SCALE GENOMIC DNA]</scope>
    <source>
        <strain evidence="5 6">JCM 19240</strain>
    </source>
</reference>
<dbReference type="InterPro" id="IPR018060">
    <property type="entry name" value="HTH_AraC"/>
</dbReference>
<dbReference type="GO" id="GO:0043565">
    <property type="term" value="F:sequence-specific DNA binding"/>
    <property type="evidence" value="ECO:0007669"/>
    <property type="project" value="InterPro"/>
</dbReference>
<dbReference type="PANTHER" id="PTHR11019:SF159">
    <property type="entry name" value="TRANSCRIPTIONAL REGULATOR-RELATED"/>
    <property type="match status" value="1"/>
</dbReference>
<evidence type="ECO:0000259" key="4">
    <source>
        <dbReference type="PROSITE" id="PS01124"/>
    </source>
</evidence>
<dbReference type="InterPro" id="IPR011051">
    <property type="entry name" value="RmlC_Cupin_sf"/>
</dbReference>
<comment type="caution">
    <text evidence="5">The sequence shown here is derived from an EMBL/GenBank/DDBJ whole genome shotgun (WGS) entry which is preliminary data.</text>
</comment>
<evidence type="ECO:0000256" key="3">
    <source>
        <dbReference type="ARBA" id="ARBA00023163"/>
    </source>
</evidence>
<dbReference type="Pfam" id="PF12833">
    <property type="entry name" value="HTH_18"/>
    <property type="match status" value="1"/>
</dbReference>
<dbReference type="CDD" id="cd06124">
    <property type="entry name" value="cupin_NimR-like_N"/>
    <property type="match status" value="1"/>
</dbReference>
<accession>A0A090TEB3</accession>
<name>A0A090TEB3_9VIBR</name>
<reference evidence="5 6" key="2">
    <citation type="submission" date="2014-09" db="EMBL/GenBank/DDBJ databases">
        <authorList>
            <consortium name="NBRP consortium"/>
            <person name="Sawabe T."/>
            <person name="Meirelles P."/>
            <person name="Nakanishi M."/>
            <person name="Sayaka M."/>
            <person name="Hattori M."/>
            <person name="Ohkuma M."/>
        </authorList>
    </citation>
    <scope>NUCLEOTIDE SEQUENCE [LARGE SCALE GENOMIC DNA]</scope>
    <source>
        <strain evidence="5 6">JCM 19240</strain>
    </source>
</reference>
<keyword evidence="6" id="KW-1185">Reference proteome</keyword>
<evidence type="ECO:0000313" key="6">
    <source>
        <dbReference type="Proteomes" id="UP000029224"/>
    </source>
</evidence>
<keyword evidence="3" id="KW-0804">Transcription</keyword>
<dbReference type="Gene3D" id="1.10.10.60">
    <property type="entry name" value="Homeodomain-like"/>
    <property type="match status" value="2"/>
</dbReference>
<dbReference type="PROSITE" id="PS01124">
    <property type="entry name" value="HTH_ARAC_FAMILY_2"/>
    <property type="match status" value="1"/>
</dbReference>
<keyword evidence="2" id="KW-0238">DNA-binding</keyword>
<dbReference type="PANTHER" id="PTHR11019">
    <property type="entry name" value="HTH-TYPE TRANSCRIPTIONAL REGULATOR NIMR"/>
    <property type="match status" value="1"/>
</dbReference>
<dbReference type="GO" id="GO:0003700">
    <property type="term" value="F:DNA-binding transcription factor activity"/>
    <property type="evidence" value="ECO:0007669"/>
    <property type="project" value="InterPro"/>
</dbReference>
<dbReference type="SMART" id="SM00342">
    <property type="entry name" value="HTH_ARAC"/>
    <property type="match status" value="1"/>
</dbReference>
<dbReference type="Proteomes" id="UP000029224">
    <property type="component" value="Unassembled WGS sequence"/>
</dbReference>
<dbReference type="Gene3D" id="2.60.120.10">
    <property type="entry name" value="Jelly Rolls"/>
    <property type="match status" value="1"/>
</dbReference>
<gene>
    <name evidence="5" type="ORF">JCM19240_6831</name>
</gene>
<dbReference type="InterPro" id="IPR003313">
    <property type="entry name" value="AraC-bd"/>
</dbReference>
<organism evidence="5 6">
    <name type="scientific">Vibrio maritimus</name>
    <dbReference type="NCBI Taxonomy" id="990268"/>
    <lineage>
        <taxon>Bacteria</taxon>
        <taxon>Pseudomonadati</taxon>
        <taxon>Pseudomonadota</taxon>
        <taxon>Gammaproteobacteria</taxon>
        <taxon>Vibrionales</taxon>
        <taxon>Vibrionaceae</taxon>
        <taxon>Vibrio</taxon>
    </lineage>
</organism>
<feature type="domain" description="HTH araC/xylS-type" evidence="4">
    <location>
        <begin position="156"/>
        <end position="256"/>
    </location>
</feature>
<sequence length="258" mass="28529">MAIIDANSQFDADSIDNQIVGIAAMVGTHDSGMHRHHKHQLLFAASGCMSISLDGAKCILPPTRAAWIPAGVEHYARMSNVVAYRSLYFDVDICTSAPDAVTVFSINSLLRELIERMAMWAWDKPTGEQTHMTALFFEELQAAPKEELALPLPGDRRLANWLDGVLRQDYLPQPLNQVANTVGASAKTVSRIFSKETGMPYQSWRQQWRLMMGIQSLSEGNSVADTAASLDFSSDSAFVAFFRQQTGETPGKYIIEGR</sequence>
<dbReference type="InterPro" id="IPR014710">
    <property type="entry name" value="RmlC-like_jellyroll"/>
</dbReference>
<dbReference type="Pfam" id="PF02311">
    <property type="entry name" value="AraC_binding"/>
    <property type="match status" value="1"/>
</dbReference>
<keyword evidence="1" id="KW-0805">Transcription regulation</keyword>
<dbReference type="EMBL" id="BBMT01000019">
    <property type="protein sequence ID" value="GAL37653.1"/>
    <property type="molecule type" value="Genomic_DNA"/>
</dbReference>
<dbReference type="AlphaFoldDB" id="A0A090TEB3"/>